<name>A0AAV8TRP7_9ROSI</name>
<evidence type="ECO:0000256" key="10">
    <source>
        <dbReference type="SAM" id="SignalP"/>
    </source>
</evidence>
<reference evidence="11 12" key="1">
    <citation type="submission" date="2021-09" db="EMBL/GenBank/DDBJ databases">
        <title>Genomic insights and catalytic innovation underlie evolution of tropane alkaloids biosynthesis.</title>
        <authorList>
            <person name="Wang Y.-J."/>
            <person name="Tian T."/>
            <person name="Huang J.-P."/>
            <person name="Huang S.-X."/>
        </authorList>
    </citation>
    <scope>NUCLEOTIDE SEQUENCE [LARGE SCALE GENOMIC DNA]</scope>
    <source>
        <strain evidence="11">KIB-2018</strain>
        <tissue evidence="11">Leaf</tissue>
    </source>
</reference>
<evidence type="ECO:0000256" key="6">
    <source>
        <dbReference type="ARBA" id="ARBA00023295"/>
    </source>
</evidence>
<evidence type="ECO:0000256" key="1">
    <source>
        <dbReference type="ARBA" id="ARBA00004191"/>
    </source>
</evidence>
<evidence type="ECO:0000256" key="5">
    <source>
        <dbReference type="ARBA" id="ARBA00022801"/>
    </source>
</evidence>
<dbReference type="SUPFAM" id="SSF51126">
    <property type="entry name" value="Pectin lyase-like"/>
    <property type="match status" value="1"/>
</dbReference>
<evidence type="ECO:0000256" key="3">
    <source>
        <dbReference type="ARBA" id="ARBA00022512"/>
    </source>
</evidence>
<keyword evidence="3" id="KW-0134">Cell wall</keyword>
<dbReference type="PROSITE" id="PS00502">
    <property type="entry name" value="POLYGALACTURONASE"/>
    <property type="match status" value="1"/>
</dbReference>
<dbReference type="GO" id="GO:0005975">
    <property type="term" value="P:carbohydrate metabolic process"/>
    <property type="evidence" value="ECO:0007669"/>
    <property type="project" value="InterPro"/>
</dbReference>
<keyword evidence="5 9" id="KW-0378">Hydrolase</keyword>
<accession>A0AAV8TRP7</accession>
<dbReference type="Proteomes" id="UP001159364">
    <property type="component" value="Linkage Group LG03"/>
</dbReference>
<dbReference type="AlphaFoldDB" id="A0AAV8TRP7"/>
<keyword evidence="10" id="KW-0732">Signal</keyword>
<dbReference type="InterPro" id="IPR000743">
    <property type="entry name" value="Glyco_hydro_28"/>
</dbReference>
<sequence length="386" mass="41653">MGFCIFVALVLCLAPLLRSTSAALAPLNVLDYGAVGNGKEDDSNAFLRGWDEVCNSTISRTLLIPSERTFLVQPLMFQGPCRARGVSVQIDGNIIAPTQMSKFDNVNTWIQFHYVDGLNVYGSGQIDGQGSVWWRICTQVLSFAFCNGLYFRGLTLINAPSQFISLFASDYSTISNLHISAPGTTRNTDGINISNSKNVMVMDSTIGSGDDCISILPPSSNINITGITCGPGHGISVGSIGKDGEYGEVENVYVTHSTFTSVTSGARIKTWQGGKGFVRKILYQDIKLVNSSDPIVIDQFYCPERNCANKTDAVAVSDISFIGFSGTSSSDVAVDISCSQNLACKNIIVRDISITSGVPNRKVYAEVFNAYGNSYDTNPQVQLLRN</sequence>
<dbReference type="Gene3D" id="2.160.20.10">
    <property type="entry name" value="Single-stranded right-handed beta-helix, Pectin lyase-like"/>
    <property type="match status" value="1"/>
</dbReference>
<dbReference type="SMART" id="SM00710">
    <property type="entry name" value="PbH1"/>
    <property type="match status" value="4"/>
</dbReference>
<gene>
    <name evidence="11" type="ORF">K2173_005214</name>
</gene>
<evidence type="ECO:0000256" key="4">
    <source>
        <dbReference type="ARBA" id="ARBA00022525"/>
    </source>
</evidence>
<evidence type="ECO:0000313" key="11">
    <source>
        <dbReference type="EMBL" id="KAJ8769611.1"/>
    </source>
</evidence>
<comment type="subcellular location">
    <subcellularLocation>
        <location evidence="1">Secreted</location>
        <location evidence="1">Cell wall</location>
    </subcellularLocation>
</comment>
<keyword evidence="4" id="KW-0964">Secreted</keyword>
<evidence type="ECO:0000256" key="7">
    <source>
        <dbReference type="ARBA" id="ARBA00023316"/>
    </source>
</evidence>
<keyword evidence="7" id="KW-0961">Cell wall biogenesis/degradation</keyword>
<dbReference type="Pfam" id="PF00295">
    <property type="entry name" value="Glyco_hydro_28"/>
    <property type="match status" value="1"/>
</dbReference>
<evidence type="ECO:0000256" key="9">
    <source>
        <dbReference type="RuleBase" id="RU361169"/>
    </source>
</evidence>
<protein>
    <recommendedName>
        <fullName evidence="13">Polygalacturonase</fullName>
    </recommendedName>
</protein>
<feature type="active site" evidence="8">
    <location>
        <position position="233"/>
    </location>
</feature>
<proteinExistence type="inferred from homology"/>
<dbReference type="InterPro" id="IPR012334">
    <property type="entry name" value="Pectin_lyas_fold"/>
</dbReference>
<feature type="signal peptide" evidence="10">
    <location>
        <begin position="1"/>
        <end position="22"/>
    </location>
</feature>
<dbReference type="EMBL" id="JAIWQS010000003">
    <property type="protein sequence ID" value="KAJ8769611.1"/>
    <property type="molecule type" value="Genomic_DNA"/>
</dbReference>
<evidence type="ECO:0000256" key="8">
    <source>
        <dbReference type="PROSITE-ProRule" id="PRU10052"/>
    </source>
</evidence>
<evidence type="ECO:0008006" key="13">
    <source>
        <dbReference type="Google" id="ProtNLM"/>
    </source>
</evidence>
<dbReference type="GO" id="GO:0071555">
    <property type="term" value="P:cell wall organization"/>
    <property type="evidence" value="ECO:0007669"/>
    <property type="project" value="UniProtKB-KW"/>
</dbReference>
<evidence type="ECO:0000313" key="12">
    <source>
        <dbReference type="Proteomes" id="UP001159364"/>
    </source>
</evidence>
<comment type="caution">
    <text evidence="11">The sequence shown here is derived from an EMBL/GenBank/DDBJ whole genome shotgun (WGS) entry which is preliminary data.</text>
</comment>
<dbReference type="GO" id="GO:0004650">
    <property type="term" value="F:polygalacturonase activity"/>
    <property type="evidence" value="ECO:0007669"/>
    <property type="project" value="InterPro"/>
</dbReference>
<dbReference type="InterPro" id="IPR006626">
    <property type="entry name" value="PbH1"/>
</dbReference>
<keyword evidence="12" id="KW-1185">Reference proteome</keyword>
<keyword evidence="6 9" id="KW-0326">Glycosidase</keyword>
<dbReference type="InterPro" id="IPR011050">
    <property type="entry name" value="Pectin_lyase_fold/virulence"/>
</dbReference>
<dbReference type="PANTHER" id="PTHR31375">
    <property type="match status" value="1"/>
</dbReference>
<evidence type="ECO:0000256" key="2">
    <source>
        <dbReference type="ARBA" id="ARBA00008834"/>
    </source>
</evidence>
<feature type="chain" id="PRO_5043776322" description="Polygalacturonase" evidence="10">
    <location>
        <begin position="23"/>
        <end position="386"/>
    </location>
</feature>
<comment type="similarity">
    <text evidence="2 9">Belongs to the glycosyl hydrolase 28 family.</text>
</comment>
<organism evidence="11 12">
    <name type="scientific">Erythroxylum novogranatense</name>
    <dbReference type="NCBI Taxonomy" id="1862640"/>
    <lineage>
        <taxon>Eukaryota</taxon>
        <taxon>Viridiplantae</taxon>
        <taxon>Streptophyta</taxon>
        <taxon>Embryophyta</taxon>
        <taxon>Tracheophyta</taxon>
        <taxon>Spermatophyta</taxon>
        <taxon>Magnoliopsida</taxon>
        <taxon>eudicotyledons</taxon>
        <taxon>Gunneridae</taxon>
        <taxon>Pentapetalae</taxon>
        <taxon>rosids</taxon>
        <taxon>fabids</taxon>
        <taxon>Malpighiales</taxon>
        <taxon>Erythroxylaceae</taxon>
        <taxon>Erythroxylum</taxon>
    </lineage>
</organism>